<organism evidence="1 3">
    <name type="scientific">Cucumis melo var. makuwa</name>
    <name type="common">Oriental melon</name>
    <dbReference type="NCBI Taxonomy" id="1194695"/>
    <lineage>
        <taxon>Eukaryota</taxon>
        <taxon>Viridiplantae</taxon>
        <taxon>Streptophyta</taxon>
        <taxon>Embryophyta</taxon>
        <taxon>Tracheophyta</taxon>
        <taxon>Spermatophyta</taxon>
        <taxon>Magnoliopsida</taxon>
        <taxon>eudicotyledons</taxon>
        <taxon>Gunneridae</taxon>
        <taxon>Pentapetalae</taxon>
        <taxon>rosids</taxon>
        <taxon>fabids</taxon>
        <taxon>Cucurbitales</taxon>
        <taxon>Cucurbitaceae</taxon>
        <taxon>Benincaseae</taxon>
        <taxon>Cucumis</taxon>
    </lineage>
</organism>
<dbReference type="OrthoDB" id="1938625at2759"/>
<dbReference type="PANTHER" id="PTHR33116">
    <property type="entry name" value="REVERSE TRANSCRIPTASE ZINC-BINDING DOMAIN-CONTAINING PROTEIN-RELATED-RELATED"/>
    <property type="match status" value="1"/>
</dbReference>
<dbReference type="PANTHER" id="PTHR33116:SF80">
    <property type="entry name" value="REVERSE TRANSCRIPTASE ZINC-BINDING DOMAIN-CONTAINING PROTEIN"/>
    <property type="match status" value="1"/>
</dbReference>
<dbReference type="Proteomes" id="UP000321947">
    <property type="component" value="Unassembled WGS sequence"/>
</dbReference>
<proteinExistence type="predicted"/>
<dbReference type="EMBL" id="SSTE01018804">
    <property type="protein sequence ID" value="KAA0037824.1"/>
    <property type="molecule type" value="Genomic_DNA"/>
</dbReference>
<evidence type="ECO:0000313" key="4">
    <source>
        <dbReference type="Proteomes" id="UP000321947"/>
    </source>
</evidence>
<reference evidence="3 4" key="1">
    <citation type="submission" date="2019-08" db="EMBL/GenBank/DDBJ databases">
        <title>Draft genome sequences of two oriental melons (Cucumis melo L. var makuwa).</title>
        <authorList>
            <person name="Kwon S.-Y."/>
        </authorList>
    </citation>
    <scope>NUCLEOTIDE SEQUENCE [LARGE SCALE GENOMIC DNA]</scope>
    <source>
        <strain evidence="4">cv. Chang Bougi</strain>
        <strain evidence="3">cv. SW 3</strain>
        <tissue evidence="1">Leaf</tissue>
    </source>
</reference>
<protein>
    <submittedName>
        <fullName evidence="1">Uncharacterized protein</fullName>
    </submittedName>
</protein>
<evidence type="ECO:0000313" key="2">
    <source>
        <dbReference type="EMBL" id="TYK27203.1"/>
    </source>
</evidence>
<dbReference type="Proteomes" id="UP000321393">
    <property type="component" value="Unassembled WGS sequence"/>
</dbReference>
<name>A0A5A7T2Y1_CUCMM</name>
<gene>
    <name evidence="2" type="ORF">E5676_scaffold236G00720</name>
    <name evidence="1" type="ORF">E6C27_scaffold113G00050</name>
</gene>
<sequence length="234" mass="26158">MIFCAADEPSLSFVRETLQKFGELLNLLANLGKSSIFVVGGSNEVASRMAASMGFVLGNLPVRYLGLPLLTGRLHPNDCAPLIQRITSRIRSWTVRVLSYVGRLQLVRFVLRSLQVYCASVFVLSACVHNKVDKILMSYLWRGKEEGRGGVKMAWAEYFEDFLVAVDEFGFSWMAWVEAYIVKGTSLWAVDNGIDLSPGYWEGCEEEVVARSLMCNYLLYLEGAESSSPQWLGS</sequence>
<dbReference type="EMBL" id="SSTD01002896">
    <property type="protein sequence ID" value="TYK27203.1"/>
    <property type="molecule type" value="Genomic_DNA"/>
</dbReference>
<comment type="caution">
    <text evidence="1">The sequence shown here is derived from an EMBL/GenBank/DDBJ whole genome shotgun (WGS) entry which is preliminary data.</text>
</comment>
<evidence type="ECO:0000313" key="3">
    <source>
        <dbReference type="Proteomes" id="UP000321393"/>
    </source>
</evidence>
<dbReference type="AlphaFoldDB" id="A0A5A7T2Y1"/>
<evidence type="ECO:0000313" key="1">
    <source>
        <dbReference type="EMBL" id="KAA0037824.1"/>
    </source>
</evidence>
<accession>A0A5A7T2Y1</accession>